<dbReference type="GO" id="GO:0043138">
    <property type="term" value="F:3'-5' DNA helicase activity"/>
    <property type="evidence" value="ECO:0007669"/>
    <property type="project" value="UniProtKB-EC"/>
</dbReference>
<gene>
    <name evidence="6" type="ordered locus">Pyrfu_0261</name>
</gene>
<keyword evidence="7" id="KW-1185">Reference proteome</keyword>
<dbReference type="InterPro" id="IPR008571">
    <property type="entry name" value="HerA-like"/>
</dbReference>
<comment type="catalytic activity">
    <reaction evidence="4">
        <text>ATP + H2O = ADP + phosphate + H(+)</text>
        <dbReference type="Rhea" id="RHEA:13065"/>
        <dbReference type="ChEBI" id="CHEBI:15377"/>
        <dbReference type="ChEBI" id="CHEBI:15378"/>
        <dbReference type="ChEBI" id="CHEBI:30616"/>
        <dbReference type="ChEBI" id="CHEBI:43474"/>
        <dbReference type="ChEBI" id="CHEBI:456216"/>
        <dbReference type="EC" id="5.6.2.4"/>
    </reaction>
</comment>
<dbReference type="InParanoid" id="G0EF90"/>
<dbReference type="eggNOG" id="arCOG00282">
    <property type="taxonomic scope" value="Archaea"/>
</dbReference>
<feature type="domain" description="Helicase HerA central" evidence="5">
    <location>
        <begin position="171"/>
        <end position="249"/>
    </location>
</feature>
<dbReference type="GO" id="GO:0043139">
    <property type="term" value="F:5'-3' DNA helicase activity"/>
    <property type="evidence" value="ECO:0007669"/>
    <property type="project" value="UniProtKB-EC"/>
</dbReference>
<dbReference type="KEGG" id="pfm:Pyrfu_0261"/>
<dbReference type="HOGENOM" id="CLU_560955_0_0_2"/>
<evidence type="ECO:0000256" key="3">
    <source>
        <dbReference type="ARBA" id="ARBA00048954"/>
    </source>
</evidence>
<proteinExistence type="inferred from homology"/>
<dbReference type="AlphaFoldDB" id="G0EF90"/>
<dbReference type="Proteomes" id="UP000001037">
    <property type="component" value="Chromosome"/>
</dbReference>
<dbReference type="PANTHER" id="PTHR42957:SF2">
    <property type="entry name" value="HELICASE HERA CENTRAL DOMAIN-CONTAINING PROTEIN"/>
    <property type="match status" value="1"/>
</dbReference>
<comment type="catalytic activity">
    <reaction evidence="2">
        <text>Couples ATP hydrolysis with the unwinding of duplex DNA by translocating in the 3'-5' direction.</text>
        <dbReference type="EC" id="5.6.2.4"/>
    </reaction>
</comment>
<dbReference type="PANTHER" id="PTHR42957">
    <property type="entry name" value="HELICASE MJ1565-RELATED"/>
    <property type="match status" value="1"/>
</dbReference>
<dbReference type="SUPFAM" id="SSF52540">
    <property type="entry name" value="P-loop containing nucleoside triphosphate hydrolases"/>
    <property type="match status" value="1"/>
</dbReference>
<sequence>MIPVDVRKCGWKLPLHPRIRRMLGEEIGVVLSGATSVTAPIAVRKEHAPLIREDLMVAVHDEHLGNDVVLIGVLRFVTRYEPFLRRGIPNVYTSYPQALTNDLLAPFTNAYIELYGVARFELEDESASVIGKIEPPVYAPHPGSRVYIITGPELLDAIVGGRGLRVGVHPFTGWSPPIDPEALKMHVGVFGATGMGKSRLVRRLAREASRHYAVIIFDHSGVDYAPVAEKLGYPVVPANRVQLDVITMTEMLAEIMDVPSTLQDYVLAGVYCHDGLVKGKFSTPEQCLRESYMTTRMSAQRSRQYTWNKEEFISTLLLVAKRLGARDTTLLKLRLYAERVPNYIYESFGGRDVSPREIIQAALDHNIVVVDLGREEEIAAKRAIVAQVVDEAWKIIHETLQPINVAVFVDEAQHYACEYCRPSATRLEKIAREGRKWGLWLLVASQRVSRDIKPGIRANLGTVFFSRLQATGDLQELGGYLDLGNVTQASLAMLDRRQFYLAGLANPLRKPVLIQVEHVPDDGF</sequence>
<evidence type="ECO:0000256" key="2">
    <source>
        <dbReference type="ARBA" id="ARBA00034617"/>
    </source>
</evidence>
<reference evidence="6 7" key="1">
    <citation type="journal article" date="2011" name="Stand. Genomic Sci.">
        <title>Complete genome sequence of the hyperthermophilic chemolithoautotroph Pyrolobus fumarii type strain (1A).</title>
        <authorList>
            <person name="Anderson I."/>
            <person name="Goker M."/>
            <person name="Nolan M."/>
            <person name="Lucas S."/>
            <person name="Hammon N."/>
            <person name="Deshpande S."/>
            <person name="Cheng J.F."/>
            <person name="Tapia R."/>
            <person name="Han C."/>
            <person name="Goodwin L."/>
            <person name="Pitluck S."/>
            <person name="Huntemann M."/>
            <person name="Liolios K."/>
            <person name="Ivanova N."/>
            <person name="Pagani I."/>
            <person name="Mavromatis K."/>
            <person name="Ovchinikova G."/>
            <person name="Pati A."/>
            <person name="Chen A."/>
            <person name="Palaniappan K."/>
            <person name="Land M."/>
            <person name="Hauser L."/>
            <person name="Brambilla E.M."/>
            <person name="Huber H."/>
            <person name="Yasawong M."/>
            <person name="Rohde M."/>
            <person name="Spring S."/>
            <person name="Abt B."/>
            <person name="Sikorski J."/>
            <person name="Wirth R."/>
            <person name="Detter J.C."/>
            <person name="Woyke T."/>
            <person name="Bristow J."/>
            <person name="Eisen J.A."/>
            <person name="Markowitz V."/>
            <person name="Hugenholtz P."/>
            <person name="Kyrpides N.C."/>
            <person name="Klenk H.P."/>
            <person name="Lapidus A."/>
        </authorList>
    </citation>
    <scope>NUCLEOTIDE SEQUENCE [LARGE SCALE GENOMIC DNA]</scope>
    <source>
        <strain evidence="7">DSM 11204 / 1A</strain>
    </source>
</reference>
<evidence type="ECO:0000259" key="5">
    <source>
        <dbReference type="Pfam" id="PF01935"/>
    </source>
</evidence>
<dbReference type="Pfam" id="PF01935">
    <property type="entry name" value="DUF87"/>
    <property type="match status" value="1"/>
</dbReference>
<dbReference type="Gene3D" id="3.40.50.300">
    <property type="entry name" value="P-loop containing nucleotide triphosphate hydrolases"/>
    <property type="match status" value="2"/>
</dbReference>
<evidence type="ECO:0000256" key="1">
    <source>
        <dbReference type="ARBA" id="ARBA00007816"/>
    </source>
</evidence>
<comment type="similarity">
    <text evidence="1">Belongs to the HerA family.</text>
</comment>
<comment type="catalytic activity">
    <reaction evidence="3">
        <text>ATP + H2O = ADP + phosphate + H(+)</text>
        <dbReference type="Rhea" id="RHEA:13065"/>
        <dbReference type="ChEBI" id="CHEBI:15377"/>
        <dbReference type="ChEBI" id="CHEBI:15378"/>
        <dbReference type="ChEBI" id="CHEBI:30616"/>
        <dbReference type="ChEBI" id="CHEBI:43474"/>
        <dbReference type="ChEBI" id="CHEBI:456216"/>
        <dbReference type="EC" id="5.6.2.3"/>
    </reaction>
</comment>
<dbReference type="InterPro" id="IPR002789">
    <property type="entry name" value="HerA_central"/>
</dbReference>
<dbReference type="InterPro" id="IPR027417">
    <property type="entry name" value="P-loop_NTPase"/>
</dbReference>
<dbReference type="STRING" id="694429.Pyrfu_0261"/>
<evidence type="ECO:0000313" key="6">
    <source>
        <dbReference type="EMBL" id="AEM38133.1"/>
    </source>
</evidence>
<evidence type="ECO:0000313" key="7">
    <source>
        <dbReference type="Proteomes" id="UP000001037"/>
    </source>
</evidence>
<name>G0EF90_PYRF1</name>
<organism evidence="6 7">
    <name type="scientific">Pyrolobus fumarii (strain DSM 11204 / 1A)</name>
    <dbReference type="NCBI Taxonomy" id="694429"/>
    <lineage>
        <taxon>Archaea</taxon>
        <taxon>Thermoproteota</taxon>
        <taxon>Thermoprotei</taxon>
        <taxon>Desulfurococcales</taxon>
        <taxon>Pyrodictiaceae</taxon>
        <taxon>Pyrolobus</taxon>
    </lineage>
</organism>
<dbReference type="EMBL" id="CP002838">
    <property type="protein sequence ID" value="AEM38133.1"/>
    <property type="molecule type" value="Genomic_DNA"/>
</dbReference>
<protein>
    <submittedName>
        <fullName evidence="6">ATPase</fullName>
    </submittedName>
</protein>
<evidence type="ECO:0000256" key="4">
    <source>
        <dbReference type="ARBA" id="ARBA00048988"/>
    </source>
</evidence>
<accession>G0EF90</accession>